<evidence type="ECO:0000313" key="2">
    <source>
        <dbReference type="EMBL" id="KYM80667.1"/>
    </source>
</evidence>
<protein>
    <submittedName>
        <fullName evidence="2">Uncharacterized protein</fullName>
    </submittedName>
</protein>
<gene>
    <name evidence="2" type="ORF">ALC53_08836</name>
</gene>
<keyword evidence="3" id="KW-1185">Reference proteome</keyword>
<reference evidence="2 3" key="1">
    <citation type="submission" date="2015-09" db="EMBL/GenBank/DDBJ databases">
        <title>Atta colombica WGS genome.</title>
        <authorList>
            <person name="Nygaard S."/>
            <person name="Hu H."/>
            <person name="Boomsma J."/>
            <person name="Zhang G."/>
        </authorList>
    </citation>
    <scope>NUCLEOTIDE SEQUENCE [LARGE SCALE GENOMIC DNA]</scope>
    <source>
        <strain evidence="2">Treedump-2</strain>
        <tissue evidence="2">Whole body</tissue>
    </source>
</reference>
<proteinExistence type="predicted"/>
<evidence type="ECO:0000313" key="3">
    <source>
        <dbReference type="Proteomes" id="UP000078540"/>
    </source>
</evidence>
<name>A0A195B8V6_9HYME</name>
<sequence>MTSSSRRTVDDGRGRRCDVSVNATTAVATDATDSTPSLRGEYSQSKHEARVLQKRSIEIRGDGGGGGVGRRGEKRSGARRGLANTRACGTSDTECRRGPKKEQEPWSSGAGERPRATCLPQVSSRIPTGLRNNRARVISGTARV</sequence>
<feature type="region of interest" description="Disordered" evidence="1">
    <location>
        <begin position="27"/>
        <end position="131"/>
    </location>
</feature>
<evidence type="ECO:0000256" key="1">
    <source>
        <dbReference type="SAM" id="MobiDB-lite"/>
    </source>
</evidence>
<feature type="compositionally biased region" description="Basic and acidic residues" evidence="1">
    <location>
        <begin position="93"/>
        <end position="104"/>
    </location>
</feature>
<accession>A0A195B8V6</accession>
<dbReference type="AlphaFoldDB" id="A0A195B8V6"/>
<feature type="compositionally biased region" description="Low complexity" evidence="1">
    <location>
        <begin position="27"/>
        <end position="37"/>
    </location>
</feature>
<feature type="compositionally biased region" description="Basic and acidic residues" evidence="1">
    <location>
        <begin position="44"/>
        <end position="61"/>
    </location>
</feature>
<organism evidence="2 3">
    <name type="scientific">Atta colombica</name>
    <dbReference type="NCBI Taxonomy" id="520822"/>
    <lineage>
        <taxon>Eukaryota</taxon>
        <taxon>Metazoa</taxon>
        <taxon>Ecdysozoa</taxon>
        <taxon>Arthropoda</taxon>
        <taxon>Hexapoda</taxon>
        <taxon>Insecta</taxon>
        <taxon>Pterygota</taxon>
        <taxon>Neoptera</taxon>
        <taxon>Endopterygota</taxon>
        <taxon>Hymenoptera</taxon>
        <taxon>Apocrita</taxon>
        <taxon>Aculeata</taxon>
        <taxon>Formicoidea</taxon>
        <taxon>Formicidae</taxon>
        <taxon>Myrmicinae</taxon>
        <taxon>Atta</taxon>
    </lineage>
</organism>
<dbReference type="EMBL" id="KQ976558">
    <property type="protein sequence ID" value="KYM80667.1"/>
    <property type="molecule type" value="Genomic_DNA"/>
</dbReference>
<dbReference type="Proteomes" id="UP000078540">
    <property type="component" value="Unassembled WGS sequence"/>
</dbReference>